<keyword evidence="1" id="KW-0472">Membrane</keyword>
<dbReference type="AlphaFoldDB" id="J0PP48"/>
<proteinExistence type="predicted"/>
<gene>
    <name evidence="2" type="ORF">HPHPP2_1119</name>
</gene>
<name>J0PP48_HELPX</name>
<evidence type="ECO:0000313" key="3">
    <source>
        <dbReference type="Proteomes" id="UP000004326"/>
    </source>
</evidence>
<sequence length="49" mass="6103">MRNKETHIFFKIRAFFKIHVPFFIYLTYGKFFLINIFKELLCKKNENTL</sequence>
<keyword evidence="1" id="KW-0812">Transmembrane</keyword>
<dbReference type="PATRIC" id="fig|992073.3.peg.1095"/>
<feature type="transmembrane region" description="Helical" evidence="1">
    <location>
        <begin position="20"/>
        <end position="37"/>
    </location>
</feature>
<evidence type="ECO:0000313" key="2">
    <source>
        <dbReference type="EMBL" id="EJC00398.1"/>
    </source>
</evidence>
<dbReference type="EMBL" id="AKPJ01000001">
    <property type="protein sequence ID" value="EJC00398.1"/>
    <property type="molecule type" value="Genomic_DNA"/>
</dbReference>
<keyword evidence="1" id="KW-1133">Transmembrane helix</keyword>
<dbReference type="Proteomes" id="UP000004326">
    <property type="component" value="Unassembled WGS sequence"/>
</dbReference>
<organism evidence="2 3">
    <name type="scientific">Helicobacter pylori Hp P-2</name>
    <dbReference type="NCBI Taxonomy" id="992073"/>
    <lineage>
        <taxon>Bacteria</taxon>
        <taxon>Pseudomonadati</taxon>
        <taxon>Campylobacterota</taxon>
        <taxon>Epsilonproteobacteria</taxon>
        <taxon>Campylobacterales</taxon>
        <taxon>Helicobacteraceae</taxon>
        <taxon>Helicobacter</taxon>
    </lineage>
</organism>
<protein>
    <submittedName>
        <fullName evidence="2">Uncharacterized protein</fullName>
    </submittedName>
</protein>
<comment type="caution">
    <text evidence="2">The sequence shown here is derived from an EMBL/GenBank/DDBJ whole genome shotgun (WGS) entry which is preliminary data.</text>
</comment>
<accession>J0PP48</accession>
<evidence type="ECO:0000256" key="1">
    <source>
        <dbReference type="SAM" id="Phobius"/>
    </source>
</evidence>
<reference evidence="2 3" key="1">
    <citation type="journal article" date="2013" name="Pathog. Dis.">
        <title>Genome sequences of 65 Helicobacter pylori strains isolated from asymptomatic individuals and patients with gastric cancer, peptic ulcer disease, or gastritis.</title>
        <authorList>
            <person name="Blanchard T.G."/>
            <person name="Czinn S.J."/>
            <person name="Correa P."/>
            <person name="Nakazawa T."/>
            <person name="Keelan M."/>
            <person name="Morningstar L."/>
            <person name="Santana-Cruz I."/>
            <person name="Maroo A."/>
            <person name="McCracken C."/>
            <person name="Shefchek K."/>
            <person name="Daugherty S."/>
            <person name="Song Y."/>
            <person name="Fraser C.M."/>
            <person name="Fricke W.F."/>
        </authorList>
    </citation>
    <scope>NUCLEOTIDE SEQUENCE [LARGE SCALE GENOMIC DNA]</scope>
    <source>
        <strain evidence="2 3">Hp P-2</strain>
    </source>
</reference>